<dbReference type="Pfam" id="PF12833">
    <property type="entry name" value="HTH_18"/>
    <property type="match status" value="1"/>
</dbReference>
<evidence type="ECO:0000256" key="3">
    <source>
        <dbReference type="ARBA" id="ARBA00023163"/>
    </source>
</evidence>
<evidence type="ECO:0000259" key="4">
    <source>
        <dbReference type="PROSITE" id="PS01124"/>
    </source>
</evidence>
<evidence type="ECO:0000313" key="5">
    <source>
        <dbReference type="EMBL" id="MBV7259586.1"/>
    </source>
</evidence>
<organism evidence="5 6">
    <name type="scientific">Erythrobacter crassostreae</name>
    <dbReference type="NCBI Taxonomy" id="2828328"/>
    <lineage>
        <taxon>Bacteria</taxon>
        <taxon>Pseudomonadati</taxon>
        <taxon>Pseudomonadota</taxon>
        <taxon>Alphaproteobacteria</taxon>
        <taxon>Sphingomonadales</taxon>
        <taxon>Erythrobacteraceae</taxon>
        <taxon>Erythrobacter/Porphyrobacter group</taxon>
        <taxon>Erythrobacter</taxon>
    </lineage>
</organism>
<dbReference type="PANTHER" id="PTHR43280">
    <property type="entry name" value="ARAC-FAMILY TRANSCRIPTIONAL REGULATOR"/>
    <property type="match status" value="1"/>
</dbReference>
<keyword evidence="1" id="KW-0805">Transcription regulation</keyword>
<gene>
    <name evidence="5" type="ORF">KCG46_08365</name>
</gene>
<reference evidence="5" key="1">
    <citation type="submission" date="2021-04" db="EMBL/GenBank/DDBJ databases">
        <authorList>
            <person name="Pira H."/>
            <person name="Risdian C."/>
            <person name="Wink J."/>
        </authorList>
    </citation>
    <scope>NUCLEOTIDE SEQUENCE</scope>
    <source>
        <strain evidence="5">WH158</strain>
    </source>
</reference>
<dbReference type="AlphaFoldDB" id="A0A9X1JL26"/>
<dbReference type="PROSITE" id="PS00041">
    <property type="entry name" value="HTH_ARAC_FAMILY_1"/>
    <property type="match status" value="1"/>
</dbReference>
<accession>A0A9X1JL26</accession>
<comment type="caution">
    <text evidence="5">The sequence shown here is derived from an EMBL/GenBank/DDBJ whole genome shotgun (WGS) entry which is preliminary data.</text>
</comment>
<evidence type="ECO:0000256" key="2">
    <source>
        <dbReference type="ARBA" id="ARBA00023125"/>
    </source>
</evidence>
<dbReference type="EMBL" id="JAGSPC010000001">
    <property type="protein sequence ID" value="MBV7259586.1"/>
    <property type="molecule type" value="Genomic_DNA"/>
</dbReference>
<dbReference type="GO" id="GO:0003700">
    <property type="term" value="F:DNA-binding transcription factor activity"/>
    <property type="evidence" value="ECO:0007669"/>
    <property type="project" value="InterPro"/>
</dbReference>
<name>A0A9X1JL26_9SPHN</name>
<evidence type="ECO:0000313" key="6">
    <source>
        <dbReference type="Proteomes" id="UP001138681"/>
    </source>
</evidence>
<dbReference type="InterPro" id="IPR018060">
    <property type="entry name" value="HTH_AraC"/>
</dbReference>
<sequence length="115" mass="13037">MAEGTYREPGLTIAGLADHLDTPEHRLRALINRRLGYRNFSAFLNRHRIAEAREKLANPDDVDLPVLTIAMDLGYNSLPTFNRAFRSETGTTPSDFRRLSFNDSEEVWADTTGQN</sequence>
<keyword evidence="2" id="KW-0238">DNA-binding</keyword>
<dbReference type="GO" id="GO:0043565">
    <property type="term" value="F:sequence-specific DNA binding"/>
    <property type="evidence" value="ECO:0007669"/>
    <property type="project" value="InterPro"/>
</dbReference>
<keyword evidence="3" id="KW-0804">Transcription</keyword>
<dbReference type="InterPro" id="IPR018062">
    <property type="entry name" value="HTH_AraC-typ_CS"/>
</dbReference>
<dbReference type="PROSITE" id="PS01124">
    <property type="entry name" value="HTH_ARAC_FAMILY_2"/>
    <property type="match status" value="1"/>
</dbReference>
<dbReference type="Proteomes" id="UP001138681">
    <property type="component" value="Unassembled WGS sequence"/>
</dbReference>
<keyword evidence="6" id="KW-1185">Reference proteome</keyword>
<feature type="domain" description="HTH araC/xylS-type" evidence="4">
    <location>
        <begin position="1"/>
        <end position="99"/>
    </location>
</feature>
<protein>
    <submittedName>
        <fullName evidence="5">AraC family transcriptional regulator</fullName>
    </submittedName>
</protein>
<dbReference type="PANTHER" id="PTHR43280:SF29">
    <property type="entry name" value="ARAC-FAMILY TRANSCRIPTIONAL REGULATOR"/>
    <property type="match status" value="1"/>
</dbReference>
<proteinExistence type="predicted"/>
<dbReference type="SMART" id="SM00342">
    <property type="entry name" value="HTH_ARAC"/>
    <property type="match status" value="1"/>
</dbReference>
<evidence type="ECO:0000256" key="1">
    <source>
        <dbReference type="ARBA" id="ARBA00023015"/>
    </source>
</evidence>